<evidence type="ECO:0000256" key="3">
    <source>
        <dbReference type="ARBA" id="ARBA00022989"/>
    </source>
</evidence>
<keyword evidence="3 5" id="KW-1133">Transmembrane helix</keyword>
<feature type="transmembrane region" description="Helical" evidence="5">
    <location>
        <begin position="12"/>
        <end position="31"/>
    </location>
</feature>
<dbReference type="AlphaFoldDB" id="A0A2L0F7E1"/>
<dbReference type="GO" id="GO:0005886">
    <property type="term" value="C:plasma membrane"/>
    <property type="evidence" value="ECO:0007669"/>
    <property type="project" value="UniProtKB-SubCell"/>
</dbReference>
<dbReference type="HAMAP" id="MF_00445">
    <property type="entry name" value="NDH1_NuoN_1"/>
    <property type="match status" value="1"/>
</dbReference>
<organism evidence="8 9">
    <name type="scientific">Sorangium cellulosum</name>
    <name type="common">Polyangium cellulosum</name>
    <dbReference type="NCBI Taxonomy" id="56"/>
    <lineage>
        <taxon>Bacteria</taxon>
        <taxon>Pseudomonadati</taxon>
        <taxon>Myxococcota</taxon>
        <taxon>Polyangia</taxon>
        <taxon>Polyangiales</taxon>
        <taxon>Polyangiaceae</taxon>
        <taxon>Sorangium</taxon>
    </lineage>
</organism>
<dbReference type="GO" id="GO:0042773">
    <property type="term" value="P:ATP synthesis coupled electron transport"/>
    <property type="evidence" value="ECO:0007669"/>
    <property type="project" value="InterPro"/>
</dbReference>
<feature type="transmembrane region" description="Helical" evidence="5">
    <location>
        <begin position="174"/>
        <end position="193"/>
    </location>
</feature>
<accession>A0A2L0F7E1</accession>
<evidence type="ECO:0000259" key="7">
    <source>
        <dbReference type="Pfam" id="PF00361"/>
    </source>
</evidence>
<evidence type="ECO:0000313" key="8">
    <source>
        <dbReference type="EMBL" id="AUX47421.1"/>
    </source>
</evidence>
<dbReference type="NCBIfam" id="TIGR01770">
    <property type="entry name" value="NDH_I_N"/>
    <property type="match status" value="1"/>
</dbReference>
<feature type="transmembrane region" description="Helical" evidence="5">
    <location>
        <begin position="120"/>
        <end position="137"/>
    </location>
</feature>
<feature type="transmembrane region" description="Helical" evidence="5">
    <location>
        <begin position="221"/>
        <end position="245"/>
    </location>
</feature>
<dbReference type="GO" id="GO:0008137">
    <property type="term" value="F:NADH dehydrogenase (ubiquinone) activity"/>
    <property type="evidence" value="ECO:0007669"/>
    <property type="project" value="InterPro"/>
</dbReference>
<feature type="transmembrane region" description="Helical" evidence="5">
    <location>
        <begin position="43"/>
        <end position="64"/>
    </location>
</feature>
<evidence type="ECO:0000313" key="9">
    <source>
        <dbReference type="Proteomes" id="UP000238348"/>
    </source>
</evidence>
<keyword evidence="5" id="KW-1003">Cell membrane</keyword>
<gene>
    <name evidence="5" type="primary">nuoN</name>
    <name evidence="8" type="ORF">SOCE26_089420</name>
</gene>
<dbReference type="OrthoDB" id="9805769at2"/>
<comment type="similarity">
    <text evidence="5">Belongs to the complex I subunit 2 family.</text>
</comment>
<evidence type="ECO:0000256" key="2">
    <source>
        <dbReference type="ARBA" id="ARBA00022692"/>
    </source>
</evidence>
<keyword evidence="5" id="KW-0813">Transport</keyword>
<evidence type="ECO:0000256" key="6">
    <source>
        <dbReference type="RuleBase" id="RU000320"/>
    </source>
</evidence>
<dbReference type="EC" id="7.1.1.-" evidence="5"/>
<feature type="transmembrane region" description="Helical" evidence="5">
    <location>
        <begin position="143"/>
        <end position="162"/>
    </location>
</feature>
<feature type="domain" description="NADH:quinone oxidoreductase/Mrp antiporter transmembrane" evidence="7">
    <location>
        <begin position="137"/>
        <end position="447"/>
    </location>
</feature>
<dbReference type="Proteomes" id="UP000238348">
    <property type="component" value="Chromosome"/>
</dbReference>
<evidence type="ECO:0000256" key="1">
    <source>
        <dbReference type="ARBA" id="ARBA00004127"/>
    </source>
</evidence>
<sequence length="509" mass="53482">MEPRTFDNIASLSYLAPELALVAAALLLVVWDLASPERLKVPGLVAISLAAVGCSGGLGAYFLASDAGPFNLFHGLLAFDRFSNLFRVLLAVVTAIIVLFSVPSRTPGIEPELRREPGEFFTLLLVLSLGMNLMAASRHFLTIYLSIELVSVISFVLAGFKVNDAKSSEAALKYVIFGGVASGIMLYGMSFLFGATASMHLGECAARIAALTAQEGRVPEVVFVGTACVLAGFGYKISAAPFHMWTPDVYEGAPTPVTALLSVGPKAAGFAVLVRFFSDALGARGIDGAPPGVETPWPVLAGCLAMATMAVGNLSALGQENVKRMLAYSSIAHAGYLLLGFSVFSDAGVAAIVFYLVTYCFMNLGAFLVVMAVAERRGGDETLSAFRGLGRRAPLVAAAMAVFLISLTGLPPTAGFVGKFYLFSALITAGGTWSWILAVAGVVNSVISLFYYARVLRAMYLEKDAAAGPVSVRPLLGAATWALAIPTVLLGVSWGPVYDLVARSLSMVR</sequence>
<feature type="transmembrane region" description="Helical" evidence="5">
    <location>
        <begin position="325"/>
        <end position="344"/>
    </location>
</feature>
<keyword evidence="4 5" id="KW-0472">Membrane</keyword>
<evidence type="ECO:0000256" key="4">
    <source>
        <dbReference type="ARBA" id="ARBA00023136"/>
    </source>
</evidence>
<dbReference type="GO" id="GO:0048038">
    <property type="term" value="F:quinone binding"/>
    <property type="evidence" value="ECO:0007669"/>
    <property type="project" value="UniProtKB-KW"/>
</dbReference>
<reference evidence="8 9" key="1">
    <citation type="submission" date="2015-09" db="EMBL/GenBank/DDBJ databases">
        <title>Sorangium comparison.</title>
        <authorList>
            <person name="Zaburannyi N."/>
            <person name="Bunk B."/>
            <person name="Overmann J."/>
            <person name="Mueller R."/>
        </authorList>
    </citation>
    <scope>NUCLEOTIDE SEQUENCE [LARGE SCALE GENOMIC DNA]</scope>
    <source>
        <strain evidence="8 9">So ce26</strain>
    </source>
</reference>
<keyword evidence="2 5" id="KW-0812">Transmembrane</keyword>
<dbReference type="InterPro" id="IPR001750">
    <property type="entry name" value="ND/Mrp_TM"/>
</dbReference>
<keyword evidence="5" id="KW-0830">Ubiquinone</keyword>
<comment type="function">
    <text evidence="5">NDH-1 shuttles electrons from NADH, via FMN and iron-sulfur (Fe-S) centers, to quinones in the respiratory chain. The immediate electron acceptor for the enzyme in this species is believed to be ubiquinone. Couples the redox reaction to proton translocation (for every two electrons transferred, four hydrogen ions are translocated across the cytoplasmic membrane), and thus conserves the redox energy in a proton gradient.</text>
</comment>
<comment type="subcellular location">
    <subcellularLocation>
        <location evidence="5">Cell membrane</location>
        <topology evidence="5">Multi-pass membrane protein</topology>
    </subcellularLocation>
    <subcellularLocation>
        <location evidence="1">Endomembrane system</location>
        <topology evidence="1">Multi-pass membrane protein</topology>
    </subcellularLocation>
    <subcellularLocation>
        <location evidence="6">Membrane</location>
        <topology evidence="6">Multi-pass membrane protein</topology>
    </subcellularLocation>
</comment>
<feature type="transmembrane region" description="Helical" evidence="5">
    <location>
        <begin position="84"/>
        <end position="100"/>
    </location>
</feature>
<dbReference type="PANTHER" id="PTHR22773">
    <property type="entry name" value="NADH DEHYDROGENASE"/>
    <property type="match status" value="1"/>
</dbReference>
<keyword evidence="5" id="KW-0520">NAD</keyword>
<protein>
    <recommendedName>
        <fullName evidence="5">NADH-quinone oxidoreductase subunit N</fullName>
        <ecNumber evidence="5">7.1.1.-</ecNumber>
    </recommendedName>
    <alternativeName>
        <fullName evidence="5">NADH dehydrogenase I subunit N</fullName>
    </alternativeName>
    <alternativeName>
        <fullName evidence="5">NDH-1 subunit N</fullName>
    </alternativeName>
</protein>
<keyword evidence="5" id="KW-1278">Translocase</keyword>
<feature type="transmembrane region" description="Helical" evidence="5">
    <location>
        <begin position="350"/>
        <end position="374"/>
    </location>
</feature>
<proteinExistence type="inferred from homology"/>
<dbReference type="InterPro" id="IPR010096">
    <property type="entry name" value="NADH-Q_OxRdtase_suN/2"/>
</dbReference>
<feature type="transmembrane region" description="Helical" evidence="5">
    <location>
        <begin position="420"/>
        <end position="453"/>
    </location>
</feature>
<comment type="catalytic activity">
    <reaction evidence="5">
        <text>a quinone + NADH + 5 H(+)(in) = a quinol + NAD(+) + 4 H(+)(out)</text>
        <dbReference type="Rhea" id="RHEA:57888"/>
        <dbReference type="ChEBI" id="CHEBI:15378"/>
        <dbReference type="ChEBI" id="CHEBI:24646"/>
        <dbReference type="ChEBI" id="CHEBI:57540"/>
        <dbReference type="ChEBI" id="CHEBI:57945"/>
        <dbReference type="ChEBI" id="CHEBI:132124"/>
    </reaction>
</comment>
<dbReference type="GO" id="GO:0050136">
    <property type="term" value="F:NADH dehydrogenase (quinone) (non-electrogenic) activity"/>
    <property type="evidence" value="ECO:0007669"/>
    <property type="project" value="UniProtKB-UniRule"/>
</dbReference>
<dbReference type="RefSeq" id="WP_104985441.1">
    <property type="nucleotide sequence ID" value="NZ_CP012673.1"/>
</dbReference>
<dbReference type="GO" id="GO:0012505">
    <property type="term" value="C:endomembrane system"/>
    <property type="evidence" value="ECO:0007669"/>
    <property type="project" value="UniProtKB-SubCell"/>
</dbReference>
<feature type="transmembrane region" description="Helical" evidence="5">
    <location>
        <begin position="474"/>
        <end position="497"/>
    </location>
</feature>
<name>A0A2L0F7E1_SORCE</name>
<feature type="transmembrane region" description="Helical" evidence="5">
    <location>
        <begin position="395"/>
        <end position="414"/>
    </location>
</feature>
<keyword evidence="5" id="KW-0874">Quinone</keyword>
<dbReference type="EMBL" id="CP012673">
    <property type="protein sequence ID" value="AUX47421.1"/>
    <property type="molecule type" value="Genomic_DNA"/>
</dbReference>
<dbReference type="Pfam" id="PF00361">
    <property type="entry name" value="Proton_antipo_M"/>
    <property type="match status" value="1"/>
</dbReference>
<evidence type="ECO:0000256" key="5">
    <source>
        <dbReference type="HAMAP-Rule" id="MF_00445"/>
    </source>
</evidence>
<feature type="transmembrane region" description="Helical" evidence="5">
    <location>
        <begin position="297"/>
        <end position="318"/>
    </location>
</feature>
<comment type="subunit">
    <text evidence="5">NDH-1 is composed of 14 different subunits. Subunits NuoA, H, J, K, L, M, N constitute the membrane sector of the complex.</text>
</comment>